<keyword evidence="7" id="KW-1185">Reference proteome</keyword>
<feature type="domain" description="Ribosome maturation factor RimP C-terminal" evidence="5">
    <location>
        <begin position="88"/>
        <end position="154"/>
    </location>
</feature>
<dbReference type="CDD" id="cd01734">
    <property type="entry name" value="YlxS_C"/>
    <property type="match status" value="1"/>
</dbReference>
<sequence length="184" mass="19475">MARIADMIAPTLDAMGFLLVRVKLVGTQRPTLQIMFERDSGGAPHDGGVTVDDCADVSRAVSAVLDVEDPIAGAYRLEVSSPGLDRPLMKPADFERFKGFAAKVELGRPLDGRKRFQGRIVGLEGDTIVLRDEENGAEYRLPHAEIAGAKLMLTDDLIAASAALRAGREGVAQGATMGGDAAAE</sequence>
<dbReference type="HAMAP" id="MF_01077">
    <property type="entry name" value="RimP"/>
    <property type="match status" value="1"/>
</dbReference>
<evidence type="ECO:0000313" key="7">
    <source>
        <dbReference type="Proteomes" id="UP001595711"/>
    </source>
</evidence>
<evidence type="ECO:0000256" key="2">
    <source>
        <dbReference type="ARBA" id="ARBA00022517"/>
    </source>
</evidence>
<dbReference type="InterPro" id="IPR003728">
    <property type="entry name" value="Ribosome_maturation_RimP"/>
</dbReference>
<dbReference type="PANTHER" id="PTHR33867">
    <property type="entry name" value="RIBOSOME MATURATION FACTOR RIMP"/>
    <property type="match status" value="1"/>
</dbReference>
<evidence type="ECO:0000256" key="1">
    <source>
        <dbReference type="ARBA" id="ARBA00022490"/>
    </source>
</evidence>
<keyword evidence="1 3" id="KW-0963">Cytoplasm</keyword>
<accession>A0ABV7VFC6</accession>
<evidence type="ECO:0000313" key="6">
    <source>
        <dbReference type="EMBL" id="MFC3675844.1"/>
    </source>
</evidence>
<dbReference type="InterPro" id="IPR036847">
    <property type="entry name" value="RimP_C_sf"/>
</dbReference>
<dbReference type="Pfam" id="PF02576">
    <property type="entry name" value="RimP_N"/>
    <property type="match status" value="1"/>
</dbReference>
<evidence type="ECO:0000256" key="3">
    <source>
        <dbReference type="HAMAP-Rule" id="MF_01077"/>
    </source>
</evidence>
<dbReference type="Gene3D" id="2.30.30.180">
    <property type="entry name" value="Ribosome maturation factor RimP, C-terminal domain"/>
    <property type="match status" value="1"/>
</dbReference>
<dbReference type="Gene3D" id="3.30.300.70">
    <property type="entry name" value="RimP-like superfamily, N-terminal"/>
    <property type="match status" value="1"/>
</dbReference>
<proteinExistence type="inferred from homology"/>
<dbReference type="Proteomes" id="UP001595711">
    <property type="component" value="Unassembled WGS sequence"/>
</dbReference>
<evidence type="ECO:0000259" key="4">
    <source>
        <dbReference type="Pfam" id="PF02576"/>
    </source>
</evidence>
<dbReference type="Pfam" id="PF17384">
    <property type="entry name" value="DUF150_C"/>
    <property type="match status" value="1"/>
</dbReference>
<feature type="domain" description="Ribosome maturation factor RimP N-terminal" evidence="4">
    <location>
        <begin position="7"/>
        <end position="85"/>
    </location>
</feature>
<dbReference type="SUPFAM" id="SSF75420">
    <property type="entry name" value="YhbC-like, N-terminal domain"/>
    <property type="match status" value="1"/>
</dbReference>
<comment type="similarity">
    <text evidence="3">Belongs to the RimP family.</text>
</comment>
<dbReference type="InterPro" id="IPR035956">
    <property type="entry name" value="RimP_N_sf"/>
</dbReference>
<dbReference type="PANTHER" id="PTHR33867:SF1">
    <property type="entry name" value="RIBOSOME MATURATION FACTOR RIMP"/>
    <property type="match status" value="1"/>
</dbReference>
<dbReference type="InterPro" id="IPR028998">
    <property type="entry name" value="RimP_C"/>
</dbReference>
<dbReference type="NCBIfam" id="NF000932">
    <property type="entry name" value="PRK00092.2-5"/>
    <property type="match status" value="1"/>
</dbReference>
<dbReference type="InterPro" id="IPR028989">
    <property type="entry name" value="RimP_N"/>
</dbReference>
<reference evidence="7" key="1">
    <citation type="journal article" date="2019" name="Int. J. Syst. Evol. Microbiol.">
        <title>The Global Catalogue of Microorganisms (GCM) 10K type strain sequencing project: providing services to taxonomists for standard genome sequencing and annotation.</title>
        <authorList>
            <consortium name="The Broad Institute Genomics Platform"/>
            <consortium name="The Broad Institute Genome Sequencing Center for Infectious Disease"/>
            <person name="Wu L."/>
            <person name="Ma J."/>
        </authorList>
    </citation>
    <scope>NUCLEOTIDE SEQUENCE [LARGE SCALE GENOMIC DNA]</scope>
    <source>
        <strain evidence="7">KCTC 42182</strain>
    </source>
</reference>
<dbReference type="RefSeq" id="WP_379725177.1">
    <property type="nucleotide sequence ID" value="NZ_JBHRYJ010000001.1"/>
</dbReference>
<comment type="function">
    <text evidence="3">Required for maturation of 30S ribosomal subunits.</text>
</comment>
<comment type="caution">
    <text evidence="6">The sequence shown here is derived from an EMBL/GenBank/DDBJ whole genome shotgun (WGS) entry which is preliminary data.</text>
</comment>
<dbReference type="EMBL" id="JBHRYJ010000001">
    <property type="protein sequence ID" value="MFC3675844.1"/>
    <property type="molecule type" value="Genomic_DNA"/>
</dbReference>
<evidence type="ECO:0000259" key="5">
    <source>
        <dbReference type="Pfam" id="PF17384"/>
    </source>
</evidence>
<protein>
    <recommendedName>
        <fullName evidence="3">Ribosome maturation factor RimP</fullName>
    </recommendedName>
</protein>
<dbReference type="SUPFAM" id="SSF74942">
    <property type="entry name" value="YhbC-like, C-terminal domain"/>
    <property type="match status" value="1"/>
</dbReference>
<organism evidence="6 7">
    <name type="scientific">Ferrovibrio xuzhouensis</name>
    <dbReference type="NCBI Taxonomy" id="1576914"/>
    <lineage>
        <taxon>Bacteria</taxon>
        <taxon>Pseudomonadati</taxon>
        <taxon>Pseudomonadota</taxon>
        <taxon>Alphaproteobacteria</taxon>
        <taxon>Rhodospirillales</taxon>
        <taxon>Rhodospirillaceae</taxon>
        <taxon>Ferrovibrio</taxon>
    </lineage>
</organism>
<gene>
    <name evidence="3 6" type="primary">rimP</name>
    <name evidence="6" type="ORF">ACFOOQ_09845</name>
</gene>
<comment type="subcellular location">
    <subcellularLocation>
        <location evidence="3">Cytoplasm</location>
    </subcellularLocation>
</comment>
<keyword evidence="2 3" id="KW-0690">Ribosome biogenesis</keyword>
<name>A0ABV7VFC6_9PROT</name>